<evidence type="ECO:0000256" key="1">
    <source>
        <dbReference type="PROSITE-ProRule" id="PRU00325"/>
    </source>
</evidence>
<dbReference type="PROSITE" id="PS50966">
    <property type="entry name" value="ZF_SWIM"/>
    <property type="match status" value="1"/>
</dbReference>
<organism evidence="3 4">
    <name type="scientific">Nocardioides aromaticivorans</name>
    <dbReference type="NCBI Taxonomy" id="200618"/>
    <lineage>
        <taxon>Bacteria</taxon>
        <taxon>Bacillati</taxon>
        <taxon>Actinomycetota</taxon>
        <taxon>Actinomycetes</taxon>
        <taxon>Propionibacteriales</taxon>
        <taxon>Nocardioidaceae</taxon>
        <taxon>Nocardioides</taxon>
    </lineage>
</organism>
<keyword evidence="1" id="KW-0479">Metal-binding</keyword>
<name>A0ABX7PJ35_9ACTN</name>
<accession>A0ABX7PJ35</accession>
<keyword evidence="4" id="KW-1185">Reference proteome</keyword>
<dbReference type="RefSeq" id="WP_207010221.1">
    <property type="nucleotide sequence ID" value="NZ_CP022295.1"/>
</dbReference>
<keyword evidence="1" id="KW-0862">Zinc</keyword>
<gene>
    <name evidence="3" type="ORF">CFH99_09560</name>
</gene>
<keyword evidence="1" id="KW-0863">Zinc-finger</keyword>
<reference evidence="3 4" key="1">
    <citation type="submission" date="2017-06" db="EMBL/GenBank/DDBJ databases">
        <title>Complete Genome Sequence of the Soil Carbazole-Degrading Bacterium Nocardioides aromaticivorans IC177.</title>
        <authorList>
            <person name="Vejarano F."/>
            <person name="Suzuki-Minakuchi C."/>
            <person name="Ohtsubo Y."/>
            <person name="Tsuda M."/>
            <person name="Okada K."/>
            <person name="Nojiri H."/>
        </authorList>
    </citation>
    <scope>NUCLEOTIDE SEQUENCE [LARGE SCALE GENOMIC DNA]</scope>
    <source>
        <strain evidence="3 4">IC177</strain>
    </source>
</reference>
<dbReference type="Proteomes" id="UP000662818">
    <property type="component" value="Chromosome"/>
</dbReference>
<proteinExistence type="predicted"/>
<evidence type="ECO:0000313" key="3">
    <source>
        <dbReference type="EMBL" id="QSR25869.1"/>
    </source>
</evidence>
<sequence>MTLLASLRPLLQRWDDDAWAGLANRGLLRRARKDLASAPPTSVSDGVEVVEVVVGGQVVRFGPEGPASARCSCPAGTVCQHVIAAGLWLAALPEAETGEPTLDLHAELMAITTDVLQRHAGRPGYRWAVAMVGDLDLEDVRIETDNNVVISFAQPRITLRYAGGGITALVPDVRLASPEKYQVAAVLAYHHAHGRAVEPLLESRRQKPPTLQQEASADSRRRLRAAVVRLVVDSARLGASHLSSGMLQRYETVAVWAQGAEYHRLARLLRGLADQVELLLERNARADEGAFVDGCAVVLALTSALEAAAEAGDEPTRLVGRARTTYDRVPSLEVVGLGGMPWQSGSGYHGLTCLFWWPAEARFVSWTDARPDTVAGFDPRARWLQEPPWPGLASPAATAGRALRLTDARLSASGRLSGVESTHAQVTDATDLLDVPATTHWSELDGLRSRRSLLEEPDPLREWAVLEPTAFEPAVFDASRQVVLRGVRDVDGELLVLALRWTPQNAQAAHLLETLDRDALPTGTRVVARVRRGPGAPVAEPLSVITGPAELRVLHFDTGDAGTAHPGGATSTPGMSADLRPAALRELGDWTLRQLERGTGTAAAGLSNAALARRHRALRDVGLTVFPDVPAGADPARALLQSRYLALQVSELLA</sequence>
<protein>
    <recommendedName>
        <fullName evidence="2">SWIM-type domain-containing protein</fullName>
    </recommendedName>
</protein>
<feature type="domain" description="SWIM-type" evidence="2">
    <location>
        <begin position="57"/>
        <end position="90"/>
    </location>
</feature>
<evidence type="ECO:0000313" key="4">
    <source>
        <dbReference type="Proteomes" id="UP000662818"/>
    </source>
</evidence>
<dbReference type="InterPro" id="IPR007527">
    <property type="entry name" value="Znf_SWIM"/>
</dbReference>
<dbReference type="EMBL" id="CP022295">
    <property type="protein sequence ID" value="QSR25869.1"/>
    <property type="molecule type" value="Genomic_DNA"/>
</dbReference>
<evidence type="ECO:0000259" key="2">
    <source>
        <dbReference type="PROSITE" id="PS50966"/>
    </source>
</evidence>